<dbReference type="GO" id="GO:0006260">
    <property type="term" value="P:DNA replication"/>
    <property type="evidence" value="ECO:0007669"/>
    <property type="project" value="UniProtKB-KW"/>
</dbReference>
<comment type="cofactor">
    <cofactor evidence="1">
        <name>a divalent metal cation</name>
        <dbReference type="ChEBI" id="CHEBI:60240"/>
    </cofactor>
</comment>
<gene>
    <name evidence="9" type="ORF">Nican01_00045</name>
</gene>
<dbReference type="PANTHER" id="PTHR47810">
    <property type="entry name" value="DNA LIGASE"/>
    <property type="match status" value="1"/>
</dbReference>
<dbReference type="SUPFAM" id="SSF56091">
    <property type="entry name" value="DNA ligase/mRNA capping enzyme, catalytic domain"/>
    <property type="match status" value="1"/>
</dbReference>
<dbReference type="GO" id="GO:0006310">
    <property type="term" value="P:DNA recombination"/>
    <property type="evidence" value="ECO:0007669"/>
    <property type="project" value="InterPro"/>
</dbReference>
<dbReference type="GO" id="GO:0006281">
    <property type="term" value="P:DNA repair"/>
    <property type="evidence" value="ECO:0007669"/>
    <property type="project" value="UniProtKB-KW"/>
</dbReference>
<comment type="similarity">
    <text evidence="2">Belongs to the ATP-dependent DNA ligase family.</text>
</comment>
<proteinExistence type="inferred from homology"/>
<dbReference type="Gene3D" id="2.40.50.140">
    <property type="entry name" value="Nucleic acid-binding proteins"/>
    <property type="match status" value="1"/>
</dbReference>
<keyword evidence="5" id="KW-0235">DNA replication</keyword>
<dbReference type="InterPro" id="IPR050326">
    <property type="entry name" value="NAD_dep_DNA_ligaseB"/>
</dbReference>
<dbReference type="Gene3D" id="3.30.470.30">
    <property type="entry name" value="DNA ligase/mRNA capping enzyme"/>
    <property type="match status" value="1"/>
</dbReference>
<keyword evidence="7" id="KW-0234">DNA repair</keyword>
<dbReference type="GO" id="GO:0005524">
    <property type="term" value="F:ATP binding"/>
    <property type="evidence" value="ECO:0007669"/>
    <property type="project" value="InterPro"/>
</dbReference>
<name>A0AAU6W0I3_9CAUD</name>
<evidence type="ECO:0000256" key="6">
    <source>
        <dbReference type="ARBA" id="ARBA00022763"/>
    </source>
</evidence>
<protein>
    <recommendedName>
        <fullName evidence="3">DNA ligase</fullName>
    </recommendedName>
</protein>
<evidence type="ECO:0000313" key="9">
    <source>
        <dbReference type="EMBL" id="XAI70058.1"/>
    </source>
</evidence>
<keyword evidence="4 9" id="KW-0436">Ligase</keyword>
<dbReference type="GO" id="GO:0003910">
    <property type="term" value="F:DNA ligase (ATP) activity"/>
    <property type="evidence" value="ECO:0007669"/>
    <property type="project" value="InterPro"/>
</dbReference>
<accession>A0AAU6W0I3</accession>
<evidence type="ECO:0000256" key="7">
    <source>
        <dbReference type="ARBA" id="ARBA00023204"/>
    </source>
</evidence>
<organism evidence="9">
    <name type="scientific">Pseudomonas phage Nican01</name>
    <dbReference type="NCBI Taxonomy" id="3138540"/>
    <lineage>
        <taxon>Viruses</taxon>
        <taxon>Duplodnaviria</taxon>
        <taxon>Heunggongvirae</taxon>
        <taxon>Uroviricota</taxon>
        <taxon>Caudoviricetes</taxon>
        <taxon>Nickievirus</taxon>
    </lineage>
</organism>
<sequence>MNSHMIMQAIEEIALVPGKNDKAGLLASYMKDDDFLKVLNYALNPFITFGQRPNRYTGYSGTFVFDASTYVLLDALADRSLTGGNAVAAMQMEFGRLDEKSAELLWRIINKDLKAGFGENSVNKAKKDFIPSFAYMRCSLPKDSKLDEWPWNTGIISQIKADGMFFNANIDDTFINFTSRQGQPFPSSLSFDRLAENFRAGFGNLLTEDFEEGAQTHGELLVEDDEGKVLPREIGNGMINKLIQGTELQPGFRLTALLWDIVPIANTGKKGKYEVPYLNRLRMLNSAVGMLQAKREDRLIAIIETKVVRSYEEAMAHYMDARRRKLEGTIAKKPTMIWKDGTSKDQVKLKQEVPVELEVFGFQEGKEGAKTSLTFGALKCRSACGKLEVDVGTGFSDELRREINEAREEWIGAIITVKGNEIMVNKDGKKKHSLFLPVYVDRRLDKSVADTYEQIVEQYENAVEPE</sequence>
<dbReference type="InterPro" id="IPR012310">
    <property type="entry name" value="DNA_ligase_ATP-dep_cent"/>
</dbReference>
<reference evidence="9" key="1">
    <citation type="journal article" date="2024" name="J. Gen. Virol.">
        <title>Novel phages of Pseudomonas syringae unveil numerous potential auxiliary metabolic genes.</title>
        <authorList>
            <person name="Feltin C."/>
            <person name="Garneau J.R."/>
            <person name="Morris C.E."/>
            <person name="Berard A."/>
            <person name="Torres-Barcelo C."/>
        </authorList>
    </citation>
    <scope>NUCLEOTIDE SEQUENCE</scope>
</reference>
<evidence type="ECO:0000256" key="4">
    <source>
        <dbReference type="ARBA" id="ARBA00022598"/>
    </source>
</evidence>
<dbReference type="Pfam" id="PF01068">
    <property type="entry name" value="DNA_ligase_A_M"/>
    <property type="match status" value="1"/>
</dbReference>
<evidence type="ECO:0000256" key="2">
    <source>
        <dbReference type="ARBA" id="ARBA00007572"/>
    </source>
</evidence>
<evidence type="ECO:0000256" key="5">
    <source>
        <dbReference type="ARBA" id="ARBA00022705"/>
    </source>
</evidence>
<dbReference type="PANTHER" id="PTHR47810:SF1">
    <property type="entry name" value="DNA LIGASE B"/>
    <property type="match status" value="1"/>
</dbReference>
<dbReference type="InterPro" id="IPR012340">
    <property type="entry name" value="NA-bd_OB-fold"/>
</dbReference>
<evidence type="ECO:0000256" key="3">
    <source>
        <dbReference type="ARBA" id="ARBA00013308"/>
    </source>
</evidence>
<dbReference type="SUPFAM" id="SSF50249">
    <property type="entry name" value="Nucleic acid-binding proteins"/>
    <property type="match status" value="1"/>
</dbReference>
<evidence type="ECO:0000259" key="8">
    <source>
        <dbReference type="Pfam" id="PF01068"/>
    </source>
</evidence>
<feature type="domain" description="ATP-dependent DNA ligase family profile" evidence="8">
    <location>
        <begin position="153"/>
        <end position="350"/>
    </location>
</feature>
<dbReference type="EMBL" id="PP179318">
    <property type="protein sequence ID" value="XAI70058.1"/>
    <property type="molecule type" value="Genomic_DNA"/>
</dbReference>
<keyword evidence="6" id="KW-0227">DNA damage</keyword>
<evidence type="ECO:0000256" key="1">
    <source>
        <dbReference type="ARBA" id="ARBA00001968"/>
    </source>
</evidence>